<comment type="caution">
    <text evidence="2">The sequence shown here is derived from an EMBL/GenBank/DDBJ whole genome shotgun (WGS) entry which is preliminary data.</text>
</comment>
<protein>
    <submittedName>
        <fullName evidence="2">Uncharacterized protein</fullName>
    </submittedName>
</protein>
<organism evidence="2 3">
    <name type="scientific">Cyanidium caldarium</name>
    <name type="common">Red alga</name>
    <dbReference type="NCBI Taxonomy" id="2771"/>
    <lineage>
        <taxon>Eukaryota</taxon>
        <taxon>Rhodophyta</taxon>
        <taxon>Bangiophyceae</taxon>
        <taxon>Cyanidiales</taxon>
        <taxon>Cyanidiaceae</taxon>
        <taxon>Cyanidium</taxon>
    </lineage>
</organism>
<dbReference type="EMBL" id="JANCYW010000001">
    <property type="protein sequence ID" value="KAK4534378.1"/>
    <property type="molecule type" value="Genomic_DNA"/>
</dbReference>
<dbReference type="Proteomes" id="UP001301350">
    <property type="component" value="Unassembled WGS sequence"/>
</dbReference>
<evidence type="ECO:0000256" key="1">
    <source>
        <dbReference type="SAM" id="MobiDB-lite"/>
    </source>
</evidence>
<reference evidence="2 3" key="1">
    <citation type="submission" date="2022-07" db="EMBL/GenBank/DDBJ databases">
        <title>Genome-wide signatures of adaptation to extreme environments.</title>
        <authorList>
            <person name="Cho C.H."/>
            <person name="Yoon H.S."/>
        </authorList>
    </citation>
    <scope>NUCLEOTIDE SEQUENCE [LARGE SCALE GENOMIC DNA]</scope>
    <source>
        <strain evidence="2 3">DBV 063 E5</strain>
    </source>
</reference>
<dbReference type="AlphaFoldDB" id="A0AAV9IR31"/>
<proteinExistence type="predicted"/>
<name>A0AAV9IR31_CYACA</name>
<gene>
    <name evidence="2" type="ORF">CDCA_CDCA01G0403</name>
</gene>
<feature type="region of interest" description="Disordered" evidence="1">
    <location>
        <begin position="188"/>
        <end position="227"/>
    </location>
</feature>
<accession>A0AAV9IR31</accession>
<keyword evidence="3" id="KW-1185">Reference proteome</keyword>
<sequence>MTEVTEGTTTRPAIVSREQLLARRLREAQLLAAESYQESERKNTAARVLHDPSLLHLLLSERLSGWGELPFCHCTECRAQWMQAVAERSEAGDSAADVGDVDSALRLSELRRDLLEALAICRVHPEEEGGEASARLGGSEFAGSLPAVQLERNDTPAALLNVPAEAAMEEEMLPLEMATAEALFPQVDMGENDGTEAPTDASDAMAGDMPHRPTPTSPHRPDGRPAR</sequence>
<evidence type="ECO:0000313" key="3">
    <source>
        <dbReference type="Proteomes" id="UP001301350"/>
    </source>
</evidence>
<evidence type="ECO:0000313" key="2">
    <source>
        <dbReference type="EMBL" id="KAK4534378.1"/>
    </source>
</evidence>